<evidence type="ECO:0000313" key="3">
    <source>
        <dbReference type="Proteomes" id="UP000799757"/>
    </source>
</evidence>
<keyword evidence="1" id="KW-0472">Membrane</keyword>
<feature type="transmembrane region" description="Helical" evidence="1">
    <location>
        <begin position="194"/>
        <end position="216"/>
    </location>
</feature>
<dbReference type="OrthoDB" id="3746964at2759"/>
<proteinExistence type="predicted"/>
<keyword evidence="3" id="KW-1185">Reference proteome</keyword>
<feature type="transmembrane region" description="Helical" evidence="1">
    <location>
        <begin position="109"/>
        <end position="129"/>
    </location>
</feature>
<protein>
    <submittedName>
        <fullName evidence="2">Uncharacterized protein</fullName>
    </submittedName>
</protein>
<feature type="transmembrane region" description="Helical" evidence="1">
    <location>
        <begin position="12"/>
        <end position="35"/>
    </location>
</feature>
<evidence type="ECO:0000313" key="2">
    <source>
        <dbReference type="EMBL" id="KAF2796483.1"/>
    </source>
</evidence>
<feature type="transmembrane region" description="Helical" evidence="1">
    <location>
        <begin position="69"/>
        <end position="89"/>
    </location>
</feature>
<name>A0A6A6XK84_9PLEO</name>
<dbReference type="Proteomes" id="UP000799757">
    <property type="component" value="Unassembled WGS sequence"/>
</dbReference>
<keyword evidence="1" id="KW-0812">Transmembrane</keyword>
<keyword evidence="1" id="KW-1133">Transmembrane helix</keyword>
<organism evidence="2 3">
    <name type="scientific">Melanomma pulvis-pyrius CBS 109.77</name>
    <dbReference type="NCBI Taxonomy" id="1314802"/>
    <lineage>
        <taxon>Eukaryota</taxon>
        <taxon>Fungi</taxon>
        <taxon>Dikarya</taxon>
        <taxon>Ascomycota</taxon>
        <taxon>Pezizomycotina</taxon>
        <taxon>Dothideomycetes</taxon>
        <taxon>Pleosporomycetidae</taxon>
        <taxon>Pleosporales</taxon>
        <taxon>Melanommataceae</taxon>
        <taxon>Melanomma</taxon>
    </lineage>
</organism>
<reference evidence="2" key="1">
    <citation type="journal article" date="2020" name="Stud. Mycol.">
        <title>101 Dothideomycetes genomes: a test case for predicting lifestyles and emergence of pathogens.</title>
        <authorList>
            <person name="Haridas S."/>
            <person name="Albert R."/>
            <person name="Binder M."/>
            <person name="Bloem J."/>
            <person name="Labutti K."/>
            <person name="Salamov A."/>
            <person name="Andreopoulos B."/>
            <person name="Baker S."/>
            <person name="Barry K."/>
            <person name="Bills G."/>
            <person name="Bluhm B."/>
            <person name="Cannon C."/>
            <person name="Castanera R."/>
            <person name="Culley D."/>
            <person name="Daum C."/>
            <person name="Ezra D."/>
            <person name="Gonzalez J."/>
            <person name="Henrissat B."/>
            <person name="Kuo A."/>
            <person name="Liang C."/>
            <person name="Lipzen A."/>
            <person name="Lutzoni F."/>
            <person name="Magnuson J."/>
            <person name="Mondo S."/>
            <person name="Nolan M."/>
            <person name="Ohm R."/>
            <person name="Pangilinan J."/>
            <person name="Park H.-J."/>
            <person name="Ramirez L."/>
            <person name="Alfaro M."/>
            <person name="Sun H."/>
            <person name="Tritt A."/>
            <person name="Yoshinaga Y."/>
            <person name="Zwiers L.-H."/>
            <person name="Turgeon B."/>
            <person name="Goodwin S."/>
            <person name="Spatafora J."/>
            <person name="Crous P."/>
            <person name="Grigoriev I."/>
        </authorList>
    </citation>
    <scope>NUCLEOTIDE SEQUENCE</scope>
    <source>
        <strain evidence="2">CBS 109.77</strain>
    </source>
</reference>
<evidence type="ECO:0000256" key="1">
    <source>
        <dbReference type="SAM" id="Phobius"/>
    </source>
</evidence>
<gene>
    <name evidence="2" type="ORF">K505DRAFT_323280</name>
</gene>
<dbReference type="AlphaFoldDB" id="A0A6A6XK84"/>
<sequence>MKMDFETLLRLALIPTYFSLTLCLITAILITHYWLLGDFFTKAYLTIIDPPSQKKVEIFIDFLPPATDAAIVSASTALIATIIAIIAWYKLRRSSMDLEVNLPRRRFWVGFVFLTSTANFASAFAALVLHYTQKGPDAYGCRTTTDASGIVNMACTREMAACKVMPAMIDILEKKSGNKWAVPLSCNEAVAVKWFQLIIMFNAIALFGMFALQAWVRKQTRGERVGAYSKDLLPYEEP</sequence>
<dbReference type="EMBL" id="MU001830">
    <property type="protein sequence ID" value="KAF2796483.1"/>
    <property type="molecule type" value="Genomic_DNA"/>
</dbReference>
<accession>A0A6A6XK84</accession>